<protein>
    <recommendedName>
        <fullName evidence="2">Contractile injection system tube protein N-terminal domain-containing protein</fullName>
    </recommendedName>
</protein>
<accession>A0ABS4WG37</accession>
<dbReference type="Proteomes" id="UP000766570">
    <property type="component" value="Unassembled WGS sequence"/>
</dbReference>
<dbReference type="Pfam" id="PF19266">
    <property type="entry name" value="CIS_tube"/>
    <property type="match status" value="1"/>
</dbReference>
<organism evidence="3 4">
    <name type="scientific">Paeniglutamicibacter psychrophenolicus</name>
    <dbReference type="NCBI Taxonomy" id="257454"/>
    <lineage>
        <taxon>Bacteria</taxon>
        <taxon>Bacillati</taxon>
        <taxon>Actinomycetota</taxon>
        <taxon>Actinomycetes</taxon>
        <taxon>Micrococcales</taxon>
        <taxon>Micrococcaceae</taxon>
        <taxon>Paeniglutamicibacter</taxon>
    </lineage>
</organism>
<dbReference type="InterPro" id="IPR045361">
    <property type="entry name" value="CIS_tube_prot_N"/>
</dbReference>
<evidence type="ECO:0000313" key="3">
    <source>
        <dbReference type="EMBL" id="MBP2375162.1"/>
    </source>
</evidence>
<gene>
    <name evidence="3" type="ORF">JOF46_003074</name>
</gene>
<comment type="caution">
    <text evidence="3">The sequence shown here is derived from an EMBL/GenBank/DDBJ whole genome shotgun (WGS) entry which is preliminary data.</text>
</comment>
<feature type="domain" description="Contractile injection system tube protein N-terminal" evidence="2">
    <location>
        <begin position="9"/>
        <end position="161"/>
    </location>
</feature>
<feature type="region of interest" description="Disordered" evidence="1">
    <location>
        <begin position="1"/>
        <end position="20"/>
    </location>
</feature>
<evidence type="ECO:0000313" key="4">
    <source>
        <dbReference type="Proteomes" id="UP000766570"/>
    </source>
</evidence>
<keyword evidence="4" id="KW-1185">Reference proteome</keyword>
<evidence type="ECO:0000259" key="2">
    <source>
        <dbReference type="Pfam" id="PF19266"/>
    </source>
</evidence>
<reference evidence="3 4" key="1">
    <citation type="submission" date="2021-03" db="EMBL/GenBank/DDBJ databases">
        <title>Sequencing the genomes of 1000 actinobacteria strains.</title>
        <authorList>
            <person name="Klenk H.-P."/>
        </authorList>
    </citation>
    <scope>NUCLEOTIDE SEQUENCE [LARGE SCALE GENOMIC DNA]</scope>
    <source>
        <strain evidence="3 4">DSM 15454</strain>
    </source>
</reference>
<proteinExistence type="predicted"/>
<sequence length="228" mass="24858">MAQLSLQPMKPNGRETDGDAITVPYAPTELAFTKGANYAEVQIPGLELPLQQFVRGEAETTSLEIFLDATDGSTGSVTAAVRELYKLATIKPENHAPPLVRLAWGTDFPGPSLGASEESETHFLAVVLSVARRYTLFGTDGQPLRALVTLSLRQYANLEAQITALSLQSADHTRIHVVQQGENLPLIAFDAYADAAAWRLIATHNKLTEVRDLVPGTRLELPPLQEFR</sequence>
<evidence type="ECO:0000256" key="1">
    <source>
        <dbReference type="SAM" id="MobiDB-lite"/>
    </source>
</evidence>
<dbReference type="EMBL" id="JAGIOE010000001">
    <property type="protein sequence ID" value="MBP2375162.1"/>
    <property type="molecule type" value="Genomic_DNA"/>
</dbReference>
<name>A0ABS4WG37_9MICC</name>
<dbReference type="RefSeq" id="WP_281070106.1">
    <property type="nucleotide sequence ID" value="NZ_BAAAMI010000008.1"/>
</dbReference>